<dbReference type="Proteomes" id="UP000235023">
    <property type="component" value="Unassembled WGS sequence"/>
</dbReference>
<evidence type="ECO:0000313" key="2">
    <source>
        <dbReference type="EMBL" id="PLN85298.1"/>
    </source>
</evidence>
<dbReference type="OrthoDB" id="5326346at2759"/>
<dbReference type="AlphaFoldDB" id="A0A2J5I687"/>
<proteinExistence type="predicted"/>
<sequence>MDDPIHVIDPEGDAIICLRRPSRPFAPWDYNGDRGAGSSTEAVRSGGSNTGESAGGGNLSGSRPRKKIKKENPESENLVDEVHPVGSSHGQSGRDPGPQTSRDAERVEENCHRFQVSAKQLKVLSPVFKEALSGVRRLPSSGVGVEITTGPFYLESFSLLMTIFHCQPQNFPQRVSLEVLAQLAVMADHYRCEAWIQFFADRWIRHMEPGFPTTYCRDAMLWVWVSGFFKLPAEFEKSTALVVDESDRLVTNLGLPIPAAVIDQINRTRSESISGMIREMNSRRDYFLTGARGCCFECSSIMFGALTKNMHAIKLYPTQPGYPYTGMSRNELTRKVRSFAVPLCLFKSRSSRVCDMKPFPKIIEKAGIVKEIHLDIWER</sequence>
<dbReference type="EMBL" id="KZ559505">
    <property type="protein sequence ID" value="PLN85298.1"/>
    <property type="molecule type" value="Genomic_DNA"/>
</dbReference>
<organism evidence="2 3">
    <name type="scientific">Aspergillus taichungensis</name>
    <dbReference type="NCBI Taxonomy" id="482145"/>
    <lineage>
        <taxon>Eukaryota</taxon>
        <taxon>Fungi</taxon>
        <taxon>Dikarya</taxon>
        <taxon>Ascomycota</taxon>
        <taxon>Pezizomycotina</taxon>
        <taxon>Eurotiomycetes</taxon>
        <taxon>Eurotiomycetidae</taxon>
        <taxon>Eurotiales</taxon>
        <taxon>Aspergillaceae</taxon>
        <taxon>Aspergillus</taxon>
        <taxon>Aspergillus subgen. Circumdati</taxon>
    </lineage>
</organism>
<reference evidence="3" key="1">
    <citation type="submission" date="2017-12" db="EMBL/GenBank/DDBJ databases">
        <authorList>
            <consortium name="DOE Joint Genome Institute"/>
            <person name="Mondo S.J."/>
            <person name="Kjaerbolling I."/>
            <person name="Vesth T.C."/>
            <person name="Frisvad J.C."/>
            <person name="Nybo J.L."/>
            <person name="Theobald S."/>
            <person name="Kuo A."/>
            <person name="Bowyer P."/>
            <person name="Matsuda Y."/>
            <person name="Lyhne E.K."/>
            <person name="Kogle M.E."/>
            <person name="Clum A."/>
            <person name="Lipzen A."/>
            <person name="Salamov A."/>
            <person name="Ngan C.Y."/>
            <person name="Daum C."/>
            <person name="Chiniquy J."/>
            <person name="Barry K."/>
            <person name="LaButti K."/>
            <person name="Haridas S."/>
            <person name="Simmons B.A."/>
            <person name="Magnuson J.K."/>
            <person name="Mortensen U.H."/>
            <person name="Larsen T.O."/>
            <person name="Grigoriev I.V."/>
            <person name="Baker S.E."/>
            <person name="Andersen M.R."/>
            <person name="Nordberg H.P."/>
            <person name="Cantor M.N."/>
            <person name="Hua S.X."/>
        </authorList>
    </citation>
    <scope>NUCLEOTIDE SEQUENCE [LARGE SCALE GENOMIC DNA]</scope>
    <source>
        <strain evidence="3">IBT 19404</strain>
    </source>
</reference>
<feature type="region of interest" description="Disordered" evidence="1">
    <location>
        <begin position="23"/>
        <end position="107"/>
    </location>
</feature>
<accession>A0A2J5I687</accession>
<evidence type="ECO:0000256" key="1">
    <source>
        <dbReference type="SAM" id="MobiDB-lite"/>
    </source>
</evidence>
<evidence type="ECO:0000313" key="3">
    <source>
        <dbReference type="Proteomes" id="UP000235023"/>
    </source>
</evidence>
<protein>
    <recommendedName>
        <fullName evidence="4">BTB domain-containing protein</fullName>
    </recommendedName>
</protein>
<name>A0A2J5I687_9EURO</name>
<gene>
    <name evidence="2" type="ORF">BDW42DRAFT_2058</name>
</gene>
<keyword evidence="3" id="KW-1185">Reference proteome</keyword>
<evidence type="ECO:0008006" key="4">
    <source>
        <dbReference type="Google" id="ProtNLM"/>
    </source>
</evidence>